<protein>
    <submittedName>
        <fullName evidence="1">Uncharacterized protein</fullName>
    </submittedName>
</protein>
<dbReference type="STRING" id="526226.Gbro_1192"/>
<dbReference type="EMBL" id="CP001802">
    <property type="protein sequence ID" value="ACY20496.1"/>
    <property type="molecule type" value="Genomic_DNA"/>
</dbReference>
<reference evidence="1 2" key="2">
    <citation type="journal article" date="2010" name="Stand. Genomic Sci.">
        <title>Complete genome sequence of Gordonia bronchialis type strain (3410).</title>
        <authorList>
            <person name="Ivanova N."/>
            <person name="Sikorski J."/>
            <person name="Jando M."/>
            <person name="Lapidus A."/>
            <person name="Nolan M."/>
            <person name="Lucas S."/>
            <person name="Del Rio T.G."/>
            <person name="Tice H."/>
            <person name="Copeland A."/>
            <person name="Cheng J.F."/>
            <person name="Chen F."/>
            <person name="Bruce D."/>
            <person name="Goodwin L."/>
            <person name="Pitluck S."/>
            <person name="Mavromatis K."/>
            <person name="Ovchinnikova G."/>
            <person name="Pati A."/>
            <person name="Chen A."/>
            <person name="Palaniappan K."/>
            <person name="Land M."/>
            <person name="Hauser L."/>
            <person name="Chang Y.J."/>
            <person name="Jeffries C.D."/>
            <person name="Chain P."/>
            <person name="Saunders E."/>
            <person name="Han C."/>
            <person name="Detter J.C."/>
            <person name="Brettin T."/>
            <person name="Rohde M."/>
            <person name="Goker M."/>
            <person name="Bristow J."/>
            <person name="Eisen J.A."/>
            <person name="Markowitz V."/>
            <person name="Hugenholtz P."/>
            <person name="Klenk H.P."/>
            <person name="Kyrpides N.C."/>
        </authorList>
    </citation>
    <scope>NUCLEOTIDE SEQUENCE [LARGE SCALE GENOMIC DNA]</scope>
    <source>
        <strain evidence="2">ATCC 25592 / DSM 43247 / BCRC 13721 / JCM 3198 / KCTC 3076 / NBRC 16047 / NCTC 10667</strain>
    </source>
</reference>
<keyword evidence="2" id="KW-1185">Reference proteome</keyword>
<name>D0L544_GORB4</name>
<dbReference type="HOGENOM" id="CLU_675726_0_0_11"/>
<dbReference type="eggNOG" id="ENOG5031ETD">
    <property type="taxonomic scope" value="Bacteria"/>
</dbReference>
<accession>D0L544</accession>
<sequence length="407" mass="42933">MGEKVFAEPAWIGGLGNFVLGLELNAQGATNLVSGHAGSTGEFNGLMGVLRGPIDQLHGGTKVRQKTIGPALFDSGIHLKQAAWGYTSTDHEAGVGIRHTVLGMPWALSVAGPVPSQPRATVADVPGVESIGTVSSVDVSPPPAQEVDWQAVIEDTAGWLGDADEAIKTLTGGWSPLEHALQPVSGNWMELRRIGLVYGKSGTAFDSVAGDLAVGDRQIDAHWNGRAAVSYTHYSTAMRRGLEWEGAAGGLLSRGLQLAADKLQDAAKSVLRLLKDGLSRFIKVDSWQGILKLAAKAVPGLGQATAVAEVALLLNEIRETVVPLVTEIEQGVQALQKFIEFSKDPVAWAKGKAQAEVDKQLQPLGEFLKKVDLADDLVVAGQAGRVADRPMTPYVPGTGPQVWEDAS</sequence>
<reference evidence="2" key="1">
    <citation type="submission" date="2009-10" db="EMBL/GenBank/DDBJ databases">
        <title>The complete chromosome of Gordonia bronchialis DSM 43247.</title>
        <authorList>
            <consortium name="US DOE Joint Genome Institute (JGI-PGF)"/>
            <person name="Lucas S."/>
            <person name="Copeland A."/>
            <person name="Lapidus A."/>
            <person name="Glavina del Rio T."/>
            <person name="Dalin E."/>
            <person name="Tice H."/>
            <person name="Bruce D."/>
            <person name="Goodwin L."/>
            <person name="Pitluck S."/>
            <person name="Kyrpides N."/>
            <person name="Mavromatis K."/>
            <person name="Ivanova N."/>
            <person name="Ovchinnikova G."/>
            <person name="Saunders E."/>
            <person name="Brettin T."/>
            <person name="Detter J.C."/>
            <person name="Han C."/>
            <person name="Larimer F."/>
            <person name="Land M."/>
            <person name="Hauser L."/>
            <person name="Markowitz V."/>
            <person name="Cheng J.-F."/>
            <person name="Hugenholtz P."/>
            <person name="Woyke T."/>
            <person name="Wu D."/>
            <person name="Jando M."/>
            <person name="Schneider S."/>
            <person name="Goeker M."/>
            <person name="Klenk H.-P."/>
            <person name="Eisen J.A."/>
        </authorList>
    </citation>
    <scope>NUCLEOTIDE SEQUENCE [LARGE SCALE GENOMIC DNA]</scope>
    <source>
        <strain evidence="2">ATCC 25592 / DSM 43247 / BCRC 13721 / JCM 3198 / KCTC 3076 / NBRC 16047 / NCTC 10667</strain>
    </source>
</reference>
<proteinExistence type="predicted"/>
<dbReference type="AlphaFoldDB" id="D0L544"/>
<evidence type="ECO:0000313" key="2">
    <source>
        <dbReference type="Proteomes" id="UP000001219"/>
    </source>
</evidence>
<evidence type="ECO:0000313" key="1">
    <source>
        <dbReference type="EMBL" id="ACY20496.1"/>
    </source>
</evidence>
<gene>
    <name evidence="1" type="ordered locus">Gbro_1192</name>
</gene>
<organism evidence="1 2">
    <name type="scientific">Gordonia bronchialis (strain ATCC 25592 / DSM 43247 / BCRC 13721 / JCM 3198 / KCTC 3076 / NBRC 16047 / NCTC 10667)</name>
    <name type="common">Rhodococcus bronchialis</name>
    <dbReference type="NCBI Taxonomy" id="526226"/>
    <lineage>
        <taxon>Bacteria</taxon>
        <taxon>Bacillati</taxon>
        <taxon>Actinomycetota</taxon>
        <taxon>Actinomycetes</taxon>
        <taxon>Mycobacteriales</taxon>
        <taxon>Gordoniaceae</taxon>
        <taxon>Gordonia</taxon>
    </lineage>
</organism>
<dbReference type="Proteomes" id="UP000001219">
    <property type="component" value="Chromosome"/>
</dbReference>
<dbReference type="KEGG" id="gbr:Gbro_1192"/>